<dbReference type="GO" id="GO:0008745">
    <property type="term" value="F:N-acetylmuramoyl-L-alanine amidase activity"/>
    <property type="evidence" value="ECO:0007669"/>
    <property type="project" value="InterPro"/>
</dbReference>
<dbReference type="InterPro" id="IPR015020">
    <property type="entry name" value="Rv2525c-like_Glyco_Hydro-like"/>
</dbReference>
<organism evidence="2 3">
    <name type="scientific">Abiotrophia defectiva</name>
    <name type="common">Streptococcus defectivus</name>
    <dbReference type="NCBI Taxonomy" id="46125"/>
    <lineage>
        <taxon>Bacteria</taxon>
        <taxon>Bacillati</taxon>
        <taxon>Bacillota</taxon>
        <taxon>Bacilli</taxon>
        <taxon>Lactobacillales</taxon>
        <taxon>Aerococcaceae</taxon>
        <taxon>Abiotrophia</taxon>
    </lineage>
</organism>
<gene>
    <name evidence="2" type="ORF">HXK00_00675</name>
</gene>
<reference evidence="2" key="1">
    <citation type="submission" date="2020-04" db="EMBL/GenBank/DDBJ databases">
        <title>Deep metagenomics examines the oral microbiome during advanced dental caries in children, revealing novel taxa and co-occurrences with host molecules.</title>
        <authorList>
            <person name="Baker J.L."/>
            <person name="Morton J.T."/>
            <person name="Dinis M."/>
            <person name="Alvarez R."/>
            <person name="Tran N.C."/>
            <person name="Knight R."/>
            <person name="Edlund A."/>
        </authorList>
    </citation>
    <scope>NUCLEOTIDE SEQUENCE</scope>
    <source>
        <strain evidence="2">JCVI_23_bin.16</strain>
    </source>
</reference>
<dbReference type="Proteomes" id="UP000757900">
    <property type="component" value="Unassembled WGS sequence"/>
</dbReference>
<dbReference type="Gene3D" id="3.40.80.10">
    <property type="entry name" value="Peptidoglycan recognition protein-like"/>
    <property type="match status" value="1"/>
</dbReference>
<sequence>MATVVDYSAAPISAQSVKNAGHIGAVRYISDARLSTMRGKPIRSEEAFDYWGNGLEIAFVWQYGKDHNSDVRRGYQGGFSDASEAAKRIEALGAKSQPCYFAVDFNITLDEWNSFGVEYFRGACDAIGKERVGIYGHSRVCSWAIEDGVVGESPVQGKYWAWQTKAWSTPNTITDGVVLFQRVVDTPSNPGPKIDGITVDVSDVLSPEWGQNPVGAKPAPVSEKPRGEFVLTGNQFQADIDDLGDNDSGWRDKSTIVQAFVHTVENPSDRDPLNVSRWQDTSNTGSYHILVGGDGKTVRSNDDDYITWSAGWTANRIGLHVSCCGYSADSRDQWLARDAQLRAVARVLADWCVRYNIEPRKINADEVRGLVRGIAGHGDAAQAWRETDHTDPGANFPWDVVIEYVRQIINGSVVAVSNDEDDDLMSALDEVFEANGNPEYRAPLKKFILNADDHAYNARVNSEAILLLQKDVLNELKNINISIQGLTEAIKKGQ</sequence>
<dbReference type="AlphaFoldDB" id="A0A929MT69"/>
<evidence type="ECO:0000259" key="1">
    <source>
        <dbReference type="SMART" id="SM00644"/>
    </source>
</evidence>
<comment type="caution">
    <text evidence="2">The sequence shown here is derived from an EMBL/GenBank/DDBJ whole genome shotgun (WGS) entry which is preliminary data.</text>
</comment>
<protein>
    <submittedName>
        <fullName evidence="2">DUF1906 domain-containing protein</fullName>
    </submittedName>
</protein>
<accession>A0A929MT69</accession>
<dbReference type="SMART" id="SM00644">
    <property type="entry name" value="Ami_2"/>
    <property type="match status" value="1"/>
</dbReference>
<dbReference type="CDD" id="cd06583">
    <property type="entry name" value="PGRP"/>
    <property type="match status" value="1"/>
</dbReference>
<dbReference type="SUPFAM" id="SSF55846">
    <property type="entry name" value="N-acetylmuramoyl-L-alanine amidase-like"/>
    <property type="match status" value="1"/>
</dbReference>
<evidence type="ECO:0000313" key="3">
    <source>
        <dbReference type="Proteomes" id="UP000757900"/>
    </source>
</evidence>
<feature type="domain" description="N-acetylmuramoyl-L-alanine amidase" evidence="1">
    <location>
        <begin position="246"/>
        <end position="393"/>
    </location>
</feature>
<name>A0A929MT69_ABIDE</name>
<dbReference type="Pfam" id="PF08924">
    <property type="entry name" value="Rv2525c_GlyHyd-like"/>
    <property type="match status" value="1"/>
</dbReference>
<evidence type="ECO:0000313" key="2">
    <source>
        <dbReference type="EMBL" id="MBF0934140.1"/>
    </source>
</evidence>
<dbReference type="Gene3D" id="3.20.20.80">
    <property type="entry name" value="Glycosidases"/>
    <property type="match status" value="1"/>
</dbReference>
<dbReference type="InterPro" id="IPR036505">
    <property type="entry name" value="Amidase/PGRP_sf"/>
</dbReference>
<dbReference type="EMBL" id="JABZFV010000001">
    <property type="protein sequence ID" value="MBF0934140.1"/>
    <property type="molecule type" value="Genomic_DNA"/>
</dbReference>
<dbReference type="GO" id="GO:0009253">
    <property type="term" value="P:peptidoglycan catabolic process"/>
    <property type="evidence" value="ECO:0007669"/>
    <property type="project" value="InterPro"/>
</dbReference>
<dbReference type="InterPro" id="IPR002502">
    <property type="entry name" value="Amidase_domain"/>
</dbReference>
<dbReference type="Pfam" id="PF01510">
    <property type="entry name" value="Amidase_2"/>
    <property type="match status" value="1"/>
</dbReference>
<proteinExistence type="predicted"/>